<dbReference type="AlphaFoldDB" id="A0A7J5B449"/>
<reference evidence="3 4" key="1">
    <citation type="submission" date="2019-09" db="EMBL/GenBank/DDBJ databases">
        <title>Phylogeny of genus Pseudoclavibacter and closely related genus.</title>
        <authorList>
            <person name="Li Y."/>
        </authorList>
    </citation>
    <scope>NUCLEOTIDE SEQUENCE [LARGE SCALE GENOMIC DNA]</scope>
    <source>
        <strain evidence="3 4">THG-MD12</strain>
    </source>
</reference>
<gene>
    <name evidence="3" type="ORF">F8O03_00930</name>
</gene>
<comment type="caution">
    <text evidence="3">The sequence shown here is derived from an EMBL/GenBank/DDBJ whole genome shotgun (WGS) entry which is preliminary data.</text>
</comment>
<evidence type="ECO:0000259" key="2">
    <source>
        <dbReference type="Pfam" id="PF13460"/>
    </source>
</evidence>
<accession>A0A7J5B449</accession>
<name>A0A7J5B449_9MICO</name>
<dbReference type="EMBL" id="WBJX01000001">
    <property type="protein sequence ID" value="KAB1638952.1"/>
    <property type="molecule type" value="Genomic_DNA"/>
</dbReference>
<evidence type="ECO:0000313" key="4">
    <source>
        <dbReference type="Proteomes" id="UP000490386"/>
    </source>
</evidence>
<dbReference type="Pfam" id="PF13460">
    <property type="entry name" value="NAD_binding_10"/>
    <property type="match status" value="1"/>
</dbReference>
<dbReference type="Proteomes" id="UP000490386">
    <property type="component" value="Unassembled WGS sequence"/>
</dbReference>
<dbReference type="OrthoDB" id="5510591at2"/>
<proteinExistence type="predicted"/>
<organism evidence="3 4">
    <name type="scientific">Pseudoclavibacter terrae</name>
    <dbReference type="NCBI Taxonomy" id="1530195"/>
    <lineage>
        <taxon>Bacteria</taxon>
        <taxon>Bacillati</taxon>
        <taxon>Actinomycetota</taxon>
        <taxon>Actinomycetes</taxon>
        <taxon>Micrococcales</taxon>
        <taxon>Microbacteriaceae</taxon>
        <taxon>Pseudoclavibacter</taxon>
    </lineage>
</organism>
<dbReference type="InterPro" id="IPR036291">
    <property type="entry name" value="NAD(P)-bd_dom_sf"/>
</dbReference>
<dbReference type="Gene3D" id="3.40.50.720">
    <property type="entry name" value="NAD(P)-binding Rossmann-like Domain"/>
    <property type="match status" value="1"/>
</dbReference>
<dbReference type="InterPro" id="IPR016040">
    <property type="entry name" value="NAD(P)-bd_dom"/>
</dbReference>
<dbReference type="SUPFAM" id="SSF51735">
    <property type="entry name" value="NAD(P)-binding Rossmann-fold domains"/>
    <property type="match status" value="1"/>
</dbReference>
<evidence type="ECO:0000256" key="1">
    <source>
        <dbReference type="SAM" id="MobiDB-lite"/>
    </source>
</evidence>
<evidence type="ECO:0000313" key="3">
    <source>
        <dbReference type="EMBL" id="KAB1638952.1"/>
    </source>
</evidence>
<protein>
    <submittedName>
        <fullName evidence="3">NAD(P)H-binding protein</fullName>
    </submittedName>
</protein>
<feature type="region of interest" description="Disordered" evidence="1">
    <location>
        <begin position="1"/>
        <end position="72"/>
    </location>
</feature>
<keyword evidence="4" id="KW-1185">Reference proteome</keyword>
<feature type="domain" description="NAD(P)-binding" evidence="2">
    <location>
        <begin position="14"/>
        <end position="87"/>
    </location>
</feature>
<sequence>MTSIGATVHDSGYNRASQSHDWKRRAERLVRASGSDDTIVRPGRFDESAAAHPEPLFLRGDTRRTGSPEDDSVARSQIARVLIESVTAAAASRKTLELVAERGPRQPDLDPVFAALQADAEGALDAALDPDTLPLDREPAAFPAEIAEVARRGQSASAN</sequence>